<feature type="domain" description="Transcription regulator PadR N-terminal" evidence="2">
    <location>
        <begin position="10"/>
        <end position="86"/>
    </location>
</feature>
<dbReference type="Gene3D" id="1.10.10.10">
    <property type="entry name" value="Winged helix-like DNA-binding domain superfamily/Winged helix DNA-binding domain"/>
    <property type="match status" value="1"/>
</dbReference>
<dbReference type="SUPFAM" id="SSF46785">
    <property type="entry name" value="Winged helix' DNA-binding domain"/>
    <property type="match status" value="1"/>
</dbReference>
<accession>A0A7K3MBL9</accession>
<name>A0A7K3MBL9_9ACTN</name>
<evidence type="ECO:0000313" key="3">
    <source>
        <dbReference type="EMBL" id="NDL59788.1"/>
    </source>
</evidence>
<keyword evidence="4" id="KW-1185">Reference proteome</keyword>
<dbReference type="InterPro" id="IPR052509">
    <property type="entry name" value="Metal_resp_DNA-bind_regulator"/>
</dbReference>
<dbReference type="InterPro" id="IPR005149">
    <property type="entry name" value="Tscrpt_reg_PadR_N"/>
</dbReference>
<feature type="region of interest" description="Disordered" evidence="1">
    <location>
        <begin position="188"/>
        <end position="208"/>
    </location>
</feature>
<evidence type="ECO:0000259" key="2">
    <source>
        <dbReference type="Pfam" id="PF03551"/>
    </source>
</evidence>
<dbReference type="PANTHER" id="PTHR33169">
    <property type="entry name" value="PADR-FAMILY TRANSCRIPTIONAL REGULATOR"/>
    <property type="match status" value="1"/>
</dbReference>
<dbReference type="InterPro" id="IPR036390">
    <property type="entry name" value="WH_DNA-bd_sf"/>
</dbReference>
<evidence type="ECO:0000256" key="1">
    <source>
        <dbReference type="SAM" id="MobiDB-lite"/>
    </source>
</evidence>
<organism evidence="3 4">
    <name type="scientific">Phytoactinopolyspora mesophila</name>
    <dbReference type="NCBI Taxonomy" id="2650750"/>
    <lineage>
        <taxon>Bacteria</taxon>
        <taxon>Bacillati</taxon>
        <taxon>Actinomycetota</taxon>
        <taxon>Actinomycetes</taxon>
        <taxon>Jiangellales</taxon>
        <taxon>Jiangellaceae</taxon>
        <taxon>Phytoactinopolyspora</taxon>
    </lineage>
</organism>
<dbReference type="InterPro" id="IPR036388">
    <property type="entry name" value="WH-like_DNA-bd_sf"/>
</dbReference>
<sequence length="208" mass="22975">MAPPPTRQLVLAIVRLLQPVHGYDVRRELMSWGAEDWANIAPGSIYGALKTLEQDGLISVVDTSRDGHRPARTTYRVTDEGEKQYHSMLRDAWWDAKPAPHPLLAAVAQLPFSNHDDVLAALKARQHRLTSDILVAEREIERIQSGSGDPLHDTPFHVSAMHRLNIALAKAELAWAQDMVHRIKSGDQGVWSWEGPGNPPSSSAGPVP</sequence>
<proteinExistence type="predicted"/>
<dbReference type="AlphaFoldDB" id="A0A7K3MBL9"/>
<dbReference type="PANTHER" id="PTHR33169:SF14">
    <property type="entry name" value="TRANSCRIPTIONAL REGULATOR RV3488"/>
    <property type="match status" value="1"/>
</dbReference>
<gene>
    <name evidence="3" type="ORF">F7O44_22195</name>
</gene>
<dbReference type="Proteomes" id="UP000460435">
    <property type="component" value="Unassembled WGS sequence"/>
</dbReference>
<dbReference type="Pfam" id="PF03551">
    <property type="entry name" value="PadR"/>
    <property type="match status" value="1"/>
</dbReference>
<protein>
    <submittedName>
        <fullName evidence="3">PadR family transcriptional regulator</fullName>
    </submittedName>
</protein>
<reference evidence="3 4" key="1">
    <citation type="submission" date="2019-11" db="EMBL/GenBank/DDBJ databases">
        <authorList>
            <person name="Li X.-J."/>
            <person name="Feng X.-M."/>
        </authorList>
    </citation>
    <scope>NUCLEOTIDE SEQUENCE [LARGE SCALE GENOMIC DNA]</scope>
    <source>
        <strain evidence="3 4">XMNu-373</strain>
    </source>
</reference>
<dbReference type="RefSeq" id="WP_162452469.1">
    <property type="nucleotide sequence ID" value="NZ_WLZY01000008.1"/>
</dbReference>
<comment type="caution">
    <text evidence="3">The sequence shown here is derived from an EMBL/GenBank/DDBJ whole genome shotgun (WGS) entry which is preliminary data.</text>
</comment>
<evidence type="ECO:0000313" key="4">
    <source>
        <dbReference type="Proteomes" id="UP000460435"/>
    </source>
</evidence>
<dbReference type="EMBL" id="WLZY01000008">
    <property type="protein sequence ID" value="NDL59788.1"/>
    <property type="molecule type" value="Genomic_DNA"/>
</dbReference>